<gene>
    <name evidence="2" type="ORF">SAMN06265337_2224</name>
</gene>
<protein>
    <submittedName>
        <fullName evidence="2">Uncharacterized protein</fullName>
    </submittedName>
</protein>
<evidence type="ECO:0000313" key="3">
    <source>
        <dbReference type="Proteomes" id="UP000198131"/>
    </source>
</evidence>
<name>A0A212TQU7_9BACT</name>
<sequence length="300" mass="33178">MRLSFLLPGLALLLLTRLGYSQQLPDSTARVVALPDVTVRAHTQIQTLSPPGKSRGLHTAFGRELPPGAGVAVWHGPPDITRLYMVRAVRLRLGSRLPEGFADLPKHRRNFSEGGLRIQLCSGTLATGPMEQQLLTNPLLLTPAAAENRTGWLRLDVAAQHLVLPAQGCFVIAEGTAGPQETFVRRRSLVRPPDGQQPPEDFLFSKHDRPTGKGTRVFRYEELQQADGTLRLAATNLFPALAYLVVAAPSACHSWLRVSTGKQTQIWRAVTEQQASTRQHLPDSTIYDYNYELELEVEEL</sequence>
<dbReference type="EMBL" id="FYEW01000001">
    <property type="protein sequence ID" value="SNC68236.1"/>
    <property type="molecule type" value="Genomic_DNA"/>
</dbReference>
<dbReference type="AlphaFoldDB" id="A0A212TQU7"/>
<reference evidence="3" key="1">
    <citation type="submission" date="2017-06" db="EMBL/GenBank/DDBJ databases">
        <authorList>
            <person name="Varghese N."/>
            <person name="Submissions S."/>
        </authorList>
    </citation>
    <scope>NUCLEOTIDE SEQUENCE [LARGE SCALE GENOMIC DNA]</scope>
    <source>
        <strain evidence="3">DSM 11116</strain>
    </source>
</reference>
<proteinExistence type="predicted"/>
<evidence type="ECO:0000313" key="2">
    <source>
        <dbReference type="EMBL" id="SNC68236.1"/>
    </source>
</evidence>
<feature type="region of interest" description="Disordered" evidence="1">
    <location>
        <begin position="190"/>
        <end position="210"/>
    </location>
</feature>
<accession>A0A212TQU7</accession>
<evidence type="ECO:0000256" key="1">
    <source>
        <dbReference type="SAM" id="MobiDB-lite"/>
    </source>
</evidence>
<organism evidence="2 3">
    <name type="scientific">Hymenobacter gelipurpurascens</name>
    <dbReference type="NCBI Taxonomy" id="89968"/>
    <lineage>
        <taxon>Bacteria</taxon>
        <taxon>Pseudomonadati</taxon>
        <taxon>Bacteroidota</taxon>
        <taxon>Cytophagia</taxon>
        <taxon>Cytophagales</taxon>
        <taxon>Hymenobacteraceae</taxon>
        <taxon>Hymenobacter</taxon>
    </lineage>
</organism>
<dbReference type="Proteomes" id="UP000198131">
    <property type="component" value="Unassembled WGS sequence"/>
</dbReference>
<keyword evidence="3" id="KW-1185">Reference proteome</keyword>